<dbReference type="Gene3D" id="2.100.10.30">
    <property type="entry name" value="Jacalin-like lectin domain"/>
    <property type="match status" value="2"/>
</dbReference>
<dbReference type="Proteomes" id="UP000655225">
    <property type="component" value="Unassembled WGS sequence"/>
</dbReference>
<dbReference type="SMART" id="SM00915">
    <property type="entry name" value="Jacalin"/>
    <property type="match status" value="2"/>
</dbReference>
<dbReference type="InterPro" id="IPR033734">
    <property type="entry name" value="Jacalin-like_lectin_dom_plant"/>
</dbReference>
<dbReference type="GO" id="GO:0030246">
    <property type="term" value="F:carbohydrate binding"/>
    <property type="evidence" value="ECO:0007669"/>
    <property type="project" value="UniProtKB-KW"/>
</dbReference>
<dbReference type="PANTHER" id="PTHR47293:SF66">
    <property type="entry name" value="JACALIN-RELATED LECTIN 11-RELATED"/>
    <property type="match status" value="1"/>
</dbReference>
<feature type="domain" description="Jacalin-type lectin" evidence="4">
    <location>
        <begin position="35"/>
        <end position="177"/>
    </location>
</feature>
<reference evidence="5 6" key="1">
    <citation type="submission" date="2020-04" db="EMBL/GenBank/DDBJ databases">
        <title>Plant Genome Project.</title>
        <authorList>
            <person name="Zhang R.-G."/>
        </authorList>
    </citation>
    <scope>NUCLEOTIDE SEQUENCE [LARGE SCALE GENOMIC DNA]</scope>
    <source>
        <strain evidence="5">YNK0</strain>
        <tissue evidence="5">Leaf</tissue>
    </source>
</reference>
<dbReference type="SUPFAM" id="SSF51101">
    <property type="entry name" value="Mannose-binding lectins"/>
    <property type="match status" value="2"/>
</dbReference>
<evidence type="ECO:0000256" key="3">
    <source>
        <dbReference type="ARBA" id="ARBA00022737"/>
    </source>
</evidence>
<dbReference type="OrthoDB" id="4325201at2759"/>
<comment type="similarity">
    <text evidence="1">Belongs to the jacalin lectin family.</text>
</comment>
<keyword evidence="2" id="KW-0430">Lectin</keyword>
<dbReference type="InterPro" id="IPR036404">
    <property type="entry name" value="Jacalin-like_lectin_dom_sf"/>
</dbReference>
<evidence type="ECO:0000259" key="4">
    <source>
        <dbReference type="PROSITE" id="PS51752"/>
    </source>
</evidence>
<name>A0A835D016_TETSI</name>
<accession>A0A835D016</accession>
<evidence type="ECO:0000313" key="5">
    <source>
        <dbReference type="EMBL" id="KAF8370050.1"/>
    </source>
</evidence>
<evidence type="ECO:0000256" key="1">
    <source>
        <dbReference type="ARBA" id="ARBA00006568"/>
    </source>
</evidence>
<dbReference type="Pfam" id="PF01419">
    <property type="entry name" value="Jacalin"/>
    <property type="match status" value="2"/>
</dbReference>
<dbReference type="OMA" id="DKMDVMK"/>
<dbReference type="PANTHER" id="PTHR47293">
    <property type="entry name" value="JACALIN-RELATED LECTIN 3"/>
    <property type="match status" value="1"/>
</dbReference>
<proteinExistence type="inferred from homology"/>
<keyword evidence="6" id="KW-1185">Reference proteome</keyword>
<organism evidence="5 6">
    <name type="scientific">Tetracentron sinense</name>
    <name type="common">Spur-leaf</name>
    <dbReference type="NCBI Taxonomy" id="13715"/>
    <lineage>
        <taxon>Eukaryota</taxon>
        <taxon>Viridiplantae</taxon>
        <taxon>Streptophyta</taxon>
        <taxon>Embryophyta</taxon>
        <taxon>Tracheophyta</taxon>
        <taxon>Spermatophyta</taxon>
        <taxon>Magnoliopsida</taxon>
        <taxon>Trochodendrales</taxon>
        <taxon>Trochodendraceae</taxon>
        <taxon>Tetracentron</taxon>
    </lineage>
</organism>
<keyword evidence="3" id="KW-0677">Repeat</keyword>
<dbReference type="InterPro" id="IPR001229">
    <property type="entry name" value="Jacalin-like_lectin_dom"/>
</dbReference>
<dbReference type="AlphaFoldDB" id="A0A835D016"/>
<gene>
    <name evidence="5" type="ORF">HHK36_031918</name>
</gene>
<protein>
    <recommendedName>
        <fullName evidence="4">Jacalin-type lectin domain-containing protein</fullName>
    </recommendedName>
</protein>
<dbReference type="CDD" id="cd09612">
    <property type="entry name" value="Jacalin"/>
    <property type="match status" value="2"/>
</dbReference>
<dbReference type="EMBL" id="JABCRI010000316">
    <property type="protein sequence ID" value="KAF8370050.1"/>
    <property type="molecule type" value="Genomic_DNA"/>
</dbReference>
<dbReference type="FunFam" id="2.100.10.30:FF:000001">
    <property type="entry name" value="Jacalin-related lectin 33"/>
    <property type="match status" value="2"/>
</dbReference>
<feature type="domain" description="Jacalin-type lectin" evidence="4">
    <location>
        <begin position="214"/>
        <end position="359"/>
    </location>
</feature>
<comment type="caution">
    <text evidence="5">The sequence shown here is derived from an EMBL/GenBank/DDBJ whole genome shotgun (WGS) entry which is preliminary data.</text>
</comment>
<dbReference type="PROSITE" id="PS51752">
    <property type="entry name" value="JACALIN_LECTIN"/>
    <property type="match status" value="2"/>
</dbReference>
<evidence type="ECO:0000256" key="2">
    <source>
        <dbReference type="ARBA" id="ARBA00022734"/>
    </source>
</evidence>
<sequence>MAETALAKHCSRAEALCAIMLSQGCSALSIEVDDSISLGPWGGAGGNNWTHMANGYIKQIVIVHGLGIDSILFKNDNKGVVDYSKRFGGAGGTRTDKIEIDWPHEYLTTISGSCSNYTPNGAVVVRSLLIITNRTKYGPFGVETGTSFSLPMEGGVIVGFHGRSANFLDAIGVYVKPTSLALASSKHSPIVEAPSIEEDSNNIEITSVVKEVLPRGPGPWGGRGGKPWDDGVFSAIKQIYVCKGEDVIYSIQFEYHGRNQESVWSQKHGRSGGDTTNRIKLDFPSEFLICITGFHGPIDRNESFDSIRSLSFYTNKRKYGPFGDEIGIFFTSTLSKGKVVGFHGRSGVYLDAVGVHMEY</sequence>
<evidence type="ECO:0000313" key="6">
    <source>
        <dbReference type="Proteomes" id="UP000655225"/>
    </source>
</evidence>